<organism evidence="1 2">
    <name type="scientific">Devosia nanyangense</name>
    <dbReference type="NCBI Taxonomy" id="1228055"/>
    <lineage>
        <taxon>Bacteria</taxon>
        <taxon>Pseudomonadati</taxon>
        <taxon>Pseudomonadota</taxon>
        <taxon>Alphaproteobacteria</taxon>
        <taxon>Hyphomicrobiales</taxon>
        <taxon>Devosiaceae</taxon>
        <taxon>Devosia</taxon>
    </lineage>
</organism>
<sequence>MSEWRFATPIERIWRELTTPDDWPSWWRAVKKVDLIAPGDPDGLGAVRRFTWGTALPYTLSFEMTATRIEPMSALEGRARGELDGVGLWTLRREGEGTYVRYDWTVDITKRWQVALAPILRPAFAWNHNVVMGWGYEDLKTRLMKTAH</sequence>
<gene>
    <name evidence="1" type="ORF">HY834_04610</name>
</gene>
<comment type="caution">
    <text evidence="1">The sequence shown here is derived from an EMBL/GenBank/DDBJ whole genome shotgun (WGS) entry which is preliminary data.</text>
</comment>
<dbReference type="SUPFAM" id="SSF55961">
    <property type="entry name" value="Bet v1-like"/>
    <property type="match status" value="1"/>
</dbReference>
<protein>
    <submittedName>
        <fullName evidence="1">SRPBCC family protein</fullName>
    </submittedName>
</protein>
<dbReference type="Proteomes" id="UP000782610">
    <property type="component" value="Unassembled WGS sequence"/>
</dbReference>
<name>A0A933NY29_9HYPH</name>
<dbReference type="InterPro" id="IPR019587">
    <property type="entry name" value="Polyketide_cyclase/dehydratase"/>
</dbReference>
<reference evidence="1" key="1">
    <citation type="submission" date="2020-07" db="EMBL/GenBank/DDBJ databases">
        <title>Huge and variable diversity of episymbiotic CPR bacteria and DPANN archaea in groundwater ecosystems.</title>
        <authorList>
            <person name="He C.Y."/>
            <person name="Keren R."/>
            <person name="Whittaker M."/>
            <person name="Farag I.F."/>
            <person name="Doudna J."/>
            <person name="Cate J.H.D."/>
            <person name="Banfield J.F."/>
        </authorList>
    </citation>
    <scope>NUCLEOTIDE SEQUENCE</scope>
    <source>
        <strain evidence="1">NC_groundwater_1586_Pr3_B-0.1um_66_15</strain>
    </source>
</reference>
<dbReference type="Gene3D" id="3.30.530.20">
    <property type="match status" value="1"/>
</dbReference>
<dbReference type="EMBL" id="JACRAF010000016">
    <property type="protein sequence ID" value="MBI4921007.1"/>
    <property type="molecule type" value="Genomic_DNA"/>
</dbReference>
<evidence type="ECO:0000313" key="2">
    <source>
        <dbReference type="Proteomes" id="UP000782610"/>
    </source>
</evidence>
<dbReference type="CDD" id="cd07824">
    <property type="entry name" value="SRPBCC_6"/>
    <property type="match status" value="1"/>
</dbReference>
<evidence type="ECO:0000313" key="1">
    <source>
        <dbReference type="EMBL" id="MBI4921007.1"/>
    </source>
</evidence>
<dbReference type="Pfam" id="PF10604">
    <property type="entry name" value="Polyketide_cyc2"/>
    <property type="match status" value="1"/>
</dbReference>
<dbReference type="InterPro" id="IPR023393">
    <property type="entry name" value="START-like_dom_sf"/>
</dbReference>
<proteinExistence type="predicted"/>
<dbReference type="AlphaFoldDB" id="A0A933NY29"/>
<accession>A0A933NY29</accession>